<evidence type="ECO:0000313" key="2">
    <source>
        <dbReference type="EMBL" id="MFC4536205.1"/>
    </source>
</evidence>
<dbReference type="RefSeq" id="WP_380850219.1">
    <property type="nucleotide sequence ID" value="NZ_JBHSFP010000041.1"/>
</dbReference>
<keyword evidence="3" id="KW-1185">Reference proteome</keyword>
<feature type="transmembrane region" description="Helical" evidence="1">
    <location>
        <begin position="58"/>
        <end position="80"/>
    </location>
</feature>
<dbReference type="PANTHER" id="PTHR37314:SF4">
    <property type="entry name" value="UPF0700 TRANSMEMBRANE PROTEIN YOAK"/>
    <property type="match status" value="1"/>
</dbReference>
<dbReference type="Proteomes" id="UP001596004">
    <property type="component" value="Unassembled WGS sequence"/>
</dbReference>
<dbReference type="InterPro" id="IPR010699">
    <property type="entry name" value="DUF1275"/>
</dbReference>
<evidence type="ECO:0000256" key="1">
    <source>
        <dbReference type="SAM" id="Phobius"/>
    </source>
</evidence>
<sequence>MSRPSRGRDPLPVALAVLTLLSGCIDAVSYLALGHVFTANMTGNIVVLGFATAGDPGFSASRSLTSLLAFLAGAVAGGRIDVHARSRRARVVLTLVAEAVAIGLGAGASALIGLSAEGHRQVVIAMVAVGMGLQNAVVRALAVPDMTTTVLTRTLTGLAAESSLAGGANPRALRRVLSVLAIFAGACLGAVALQHAGAGWVLLFVAVCVALTVVGYAAHPASRHDGPAG</sequence>
<evidence type="ECO:0000313" key="3">
    <source>
        <dbReference type="Proteomes" id="UP001596004"/>
    </source>
</evidence>
<accession>A0ABV9CUC5</accession>
<feature type="transmembrane region" description="Helical" evidence="1">
    <location>
        <begin position="199"/>
        <end position="218"/>
    </location>
</feature>
<dbReference type="Pfam" id="PF06912">
    <property type="entry name" value="DUF1275"/>
    <property type="match status" value="1"/>
</dbReference>
<comment type="caution">
    <text evidence="2">The sequence shown here is derived from an EMBL/GenBank/DDBJ whole genome shotgun (WGS) entry which is preliminary data.</text>
</comment>
<dbReference type="PANTHER" id="PTHR37314">
    <property type="entry name" value="SLR0142 PROTEIN"/>
    <property type="match status" value="1"/>
</dbReference>
<keyword evidence="1" id="KW-0472">Membrane</keyword>
<dbReference type="EMBL" id="JBHSFP010000041">
    <property type="protein sequence ID" value="MFC4536205.1"/>
    <property type="molecule type" value="Genomic_DNA"/>
</dbReference>
<feature type="transmembrane region" description="Helical" evidence="1">
    <location>
        <begin position="122"/>
        <end position="143"/>
    </location>
</feature>
<proteinExistence type="predicted"/>
<keyword evidence="1" id="KW-0812">Transmembrane</keyword>
<organism evidence="2 3">
    <name type="scientific">Sphaerisporangium dianthi</name>
    <dbReference type="NCBI Taxonomy" id="1436120"/>
    <lineage>
        <taxon>Bacteria</taxon>
        <taxon>Bacillati</taxon>
        <taxon>Actinomycetota</taxon>
        <taxon>Actinomycetes</taxon>
        <taxon>Streptosporangiales</taxon>
        <taxon>Streptosporangiaceae</taxon>
        <taxon>Sphaerisporangium</taxon>
    </lineage>
</organism>
<gene>
    <name evidence="2" type="ORF">ACFO60_36030</name>
</gene>
<feature type="transmembrane region" description="Helical" evidence="1">
    <location>
        <begin position="176"/>
        <end position="193"/>
    </location>
</feature>
<feature type="transmembrane region" description="Helical" evidence="1">
    <location>
        <begin position="92"/>
        <end position="116"/>
    </location>
</feature>
<reference evidence="3" key="1">
    <citation type="journal article" date="2019" name="Int. J. Syst. Evol. Microbiol.">
        <title>The Global Catalogue of Microorganisms (GCM) 10K type strain sequencing project: providing services to taxonomists for standard genome sequencing and annotation.</title>
        <authorList>
            <consortium name="The Broad Institute Genomics Platform"/>
            <consortium name="The Broad Institute Genome Sequencing Center for Infectious Disease"/>
            <person name="Wu L."/>
            <person name="Ma J."/>
        </authorList>
    </citation>
    <scope>NUCLEOTIDE SEQUENCE [LARGE SCALE GENOMIC DNA]</scope>
    <source>
        <strain evidence="3">CGMCC 4.7132</strain>
    </source>
</reference>
<protein>
    <submittedName>
        <fullName evidence="2">YoaK family protein</fullName>
    </submittedName>
</protein>
<dbReference type="PROSITE" id="PS51257">
    <property type="entry name" value="PROKAR_LIPOPROTEIN"/>
    <property type="match status" value="1"/>
</dbReference>
<keyword evidence="1" id="KW-1133">Transmembrane helix</keyword>
<name>A0ABV9CUC5_9ACTN</name>